<dbReference type="GO" id="GO:0016747">
    <property type="term" value="F:acyltransferase activity, transferring groups other than amino-acyl groups"/>
    <property type="evidence" value="ECO:0007669"/>
    <property type="project" value="InterPro"/>
</dbReference>
<keyword evidence="3" id="KW-0808">Transferase</keyword>
<dbReference type="EMBL" id="WTYR01000001">
    <property type="protein sequence ID" value="MXP11205.1"/>
    <property type="molecule type" value="Genomic_DNA"/>
</dbReference>
<comment type="caution">
    <text evidence="3">The sequence shown here is derived from an EMBL/GenBank/DDBJ whole genome shotgun (WGS) entry which is preliminary data.</text>
</comment>
<dbReference type="InterPro" id="IPR002656">
    <property type="entry name" value="Acyl_transf_3_dom"/>
</dbReference>
<feature type="domain" description="Acyltransferase 3" evidence="2">
    <location>
        <begin position="2"/>
        <end position="319"/>
    </location>
</feature>
<accession>A0A6I4U8S2</accession>
<feature type="transmembrane region" description="Helical" evidence="1">
    <location>
        <begin position="217"/>
        <end position="237"/>
    </location>
</feature>
<dbReference type="GO" id="GO:0016020">
    <property type="term" value="C:membrane"/>
    <property type="evidence" value="ECO:0007669"/>
    <property type="project" value="TreeGrafter"/>
</dbReference>
<feature type="transmembrane region" description="Helical" evidence="1">
    <location>
        <begin position="67"/>
        <end position="92"/>
    </location>
</feature>
<keyword evidence="4" id="KW-1185">Reference proteome</keyword>
<reference evidence="3 4" key="1">
    <citation type="submission" date="2019-12" db="EMBL/GenBank/DDBJ databases">
        <title>Genomic-based taxomic classification of the family Erythrobacteraceae.</title>
        <authorList>
            <person name="Xu L."/>
        </authorList>
    </citation>
    <scope>NUCLEOTIDE SEQUENCE [LARGE SCALE GENOMIC DNA]</scope>
    <source>
        <strain evidence="3 4">LMG 29519</strain>
    </source>
</reference>
<gene>
    <name evidence="3" type="ORF">GRI68_13535</name>
</gene>
<keyword evidence="1" id="KW-0812">Transmembrane</keyword>
<organism evidence="3 4">
    <name type="scientific">Alteriqipengyuania halimionae</name>
    <dbReference type="NCBI Taxonomy" id="1926630"/>
    <lineage>
        <taxon>Bacteria</taxon>
        <taxon>Pseudomonadati</taxon>
        <taxon>Pseudomonadota</taxon>
        <taxon>Alphaproteobacteria</taxon>
        <taxon>Sphingomonadales</taxon>
        <taxon>Erythrobacteraceae</taxon>
        <taxon>Alteriqipengyuania</taxon>
    </lineage>
</organism>
<evidence type="ECO:0000259" key="2">
    <source>
        <dbReference type="Pfam" id="PF01757"/>
    </source>
</evidence>
<keyword evidence="3" id="KW-0012">Acyltransferase</keyword>
<feature type="transmembrane region" description="Helical" evidence="1">
    <location>
        <begin position="304"/>
        <end position="325"/>
    </location>
</feature>
<dbReference type="Proteomes" id="UP000429229">
    <property type="component" value="Unassembled WGS sequence"/>
</dbReference>
<feature type="transmembrane region" description="Helical" evidence="1">
    <location>
        <begin position="134"/>
        <end position="157"/>
    </location>
</feature>
<dbReference type="PANTHER" id="PTHR23028">
    <property type="entry name" value="ACETYLTRANSFERASE"/>
    <property type="match status" value="1"/>
</dbReference>
<protein>
    <submittedName>
        <fullName evidence="3">Acyltransferase family protein</fullName>
    </submittedName>
</protein>
<evidence type="ECO:0000256" key="1">
    <source>
        <dbReference type="SAM" id="Phobius"/>
    </source>
</evidence>
<dbReference type="InterPro" id="IPR050879">
    <property type="entry name" value="Acyltransferase_3"/>
</dbReference>
<feature type="transmembrane region" description="Helical" evidence="1">
    <location>
        <begin position="244"/>
        <end position="265"/>
    </location>
</feature>
<keyword evidence="1" id="KW-0472">Membrane</keyword>
<dbReference type="GO" id="GO:0000271">
    <property type="term" value="P:polysaccharide biosynthetic process"/>
    <property type="evidence" value="ECO:0007669"/>
    <property type="project" value="TreeGrafter"/>
</dbReference>
<proteinExistence type="predicted"/>
<feature type="transmembrane region" description="Helical" evidence="1">
    <location>
        <begin position="163"/>
        <end position="180"/>
    </location>
</feature>
<dbReference type="AlphaFoldDB" id="A0A6I4U8S2"/>
<sequence>MLRVVLAFAVVYRHCFPLVYGMEEATHLGIWWTATMAIVPIFFILSGFLVTGSAVRLTLGKFVASRVLRIIPALAVDTLVTILVIGALFTTLSHYDYFTSEQTLSYFWNIFGFIHYLLPGVFEQNPHAGIVNGSLWTIPPELGCYVMMSFIIILGWVSDWVKTLAIAVFSSAAIVAAPYLPEQTPGFIMKALTNPGAILVPEFLFGSVLYTKRHAVPYSWTLFAIAIGCVILSGVLLPDEVYSVMPVSTVVLIPAYAYIAVFIGVTKLPKPPLFSRGDYSYGVYLYGFPIQQAIVASTGVTSPYALFAMAVVPITLLAMFSWHVVEKPTLKLRKGFSFAAKMERQRQQELDKS</sequence>
<dbReference type="OrthoDB" id="9767863at2"/>
<evidence type="ECO:0000313" key="4">
    <source>
        <dbReference type="Proteomes" id="UP000429229"/>
    </source>
</evidence>
<dbReference type="PANTHER" id="PTHR23028:SF53">
    <property type="entry name" value="ACYL_TRANSF_3 DOMAIN-CONTAINING PROTEIN"/>
    <property type="match status" value="1"/>
</dbReference>
<feature type="transmembrane region" description="Helical" evidence="1">
    <location>
        <begin position="31"/>
        <end position="55"/>
    </location>
</feature>
<name>A0A6I4U8S2_9SPHN</name>
<dbReference type="RefSeq" id="WP_160617759.1">
    <property type="nucleotide sequence ID" value="NZ_WTYR01000001.1"/>
</dbReference>
<feature type="transmembrane region" description="Helical" evidence="1">
    <location>
        <begin position="104"/>
        <end position="122"/>
    </location>
</feature>
<evidence type="ECO:0000313" key="3">
    <source>
        <dbReference type="EMBL" id="MXP11205.1"/>
    </source>
</evidence>
<keyword evidence="1" id="KW-1133">Transmembrane helix</keyword>
<dbReference type="Pfam" id="PF01757">
    <property type="entry name" value="Acyl_transf_3"/>
    <property type="match status" value="1"/>
</dbReference>